<evidence type="ECO:0000313" key="3">
    <source>
        <dbReference type="Proteomes" id="UP000887565"/>
    </source>
</evidence>
<dbReference type="OMA" id="NEDHENY"/>
<reference evidence="4" key="1">
    <citation type="submission" date="2022-11" db="UniProtKB">
        <authorList>
            <consortium name="WormBaseParasite"/>
        </authorList>
    </citation>
    <scope>IDENTIFICATION</scope>
</reference>
<protein>
    <submittedName>
        <fullName evidence="4">Glycerol-3-phosphate dehydrogenase NAD-dependent N-terminal domain-containing protein</fullName>
    </submittedName>
</protein>
<dbReference type="InterPro" id="IPR036291">
    <property type="entry name" value="NAD(P)-bd_dom_sf"/>
</dbReference>
<dbReference type="GO" id="GO:0047952">
    <property type="term" value="F:glycerol-3-phosphate dehydrogenase [NAD(P)+] activity"/>
    <property type="evidence" value="ECO:0007669"/>
    <property type="project" value="TreeGrafter"/>
</dbReference>
<organism evidence="3 4">
    <name type="scientific">Romanomermis culicivorax</name>
    <name type="common">Nematode worm</name>
    <dbReference type="NCBI Taxonomy" id="13658"/>
    <lineage>
        <taxon>Eukaryota</taxon>
        <taxon>Metazoa</taxon>
        <taxon>Ecdysozoa</taxon>
        <taxon>Nematoda</taxon>
        <taxon>Enoplea</taxon>
        <taxon>Dorylaimia</taxon>
        <taxon>Mermithida</taxon>
        <taxon>Mermithoidea</taxon>
        <taxon>Mermithidae</taxon>
        <taxon>Romanomermis</taxon>
    </lineage>
</organism>
<proteinExistence type="predicted"/>
<dbReference type="SUPFAM" id="SSF51735">
    <property type="entry name" value="NAD(P)-binding Rossmann-fold domains"/>
    <property type="match status" value="1"/>
</dbReference>
<dbReference type="InterPro" id="IPR006168">
    <property type="entry name" value="G3P_DH_NAD-dep"/>
</dbReference>
<keyword evidence="3" id="KW-1185">Reference proteome</keyword>
<dbReference type="PANTHER" id="PTHR11728">
    <property type="entry name" value="GLYCEROL-3-PHOSPHATE DEHYDROGENASE"/>
    <property type="match status" value="1"/>
</dbReference>
<dbReference type="PANTHER" id="PTHR11728:SF8">
    <property type="entry name" value="GLYCEROL-3-PHOSPHATE DEHYDROGENASE [NAD(+)]-RELATED"/>
    <property type="match status" value="1"/>
</dbReference>
<feature type="domain" description="Glycerol-3-phosphate dehydrogenase NAD-dependent N-terminal" evidence="2">
    <location>
        <begin position="14"/>
        <end position="125"/>
    </location>
</feature>
<keyword evidence="1" id="KW-0520">NAD</keyword>
<evidence type="ECO:0000259" key="2">
    <source>
        <dbReference type="Pfam" id="PF01210"/>
    </source>
</evidence>
<dbReference type="InterPro" id="IPR011128">
    <property type="entry name" value="G3P_DH_NAD-dep_N"/>
</dbReference>
<dbReference type="AlphaFoldDB" id="A0A915HPC4"/>
<dbReference type="Proteomes" id="UP000887565">
    <property type="component" value="Unplaced"/>
</dbReference>
<dbReference type="GO" id="GO:0046168">
    <property type="term" value="P:glycerol-3-phosphate catabolic process"/>
    <property type="evidence" value="ECO:0007669"/>
    <property type="project" value="InterPro"/>
</dbReference>
<dbReference type="GO" id="GO:0051287">
    <property type="term" value="F:NAD binding"/>
    <property type="evidence" value="ECO:0007669"/>
    <property type="project" value="InterPro"/>
</dbReference>
<evidence type="ECO:0000313" key="4">
    <source>
        <dbReference type="WBParaSite" id="nRc.2.0.1.t03803-RA"/>
    </source>
</evidence>
<evidence type="ECO:0000256" key="1">
    <source>
        <dbReference type="ARBA" id="ARBA00023027"/>
    </source>
</evidence>
<dbReference type="GO" id="GO:0005829">
    <property type="term" value="C:cytosol"/>
    <property type="evidence" value="ECO:0007669"/>
    <property type="project" value="TreeGrafter"/>
</dbReference>
<dbReference type="PRINTS" id="PR00077">
    <property type="entry name" value="GPDHDRGNASE"/>
</dbReference>
<dbReference type="Pfam" id="PF01210">
    <property type="entry name" value="NAD_Gly3P_dh_N"/>
    <property type="match status" value="1"/>
</dbReference>
<dbReference type="WBParaSite" id="nRc.2.0.1.t03803-RA">
    <property type="protein sequence ID" value="nRc.2.0.1.t03803-RA"/>
    <property type="gene ID" value="nRc.2.0.1.g03803"/>
</dbReference>
<dbReference type="Gene3D" id="3.40.50.720">
    <property type="entry name" value="NAD(P)-binding Rossmann-like Domain"/>
    <property type="match status" value="1"/>
</dbReference>
<sequence length="125" mass="14415">MKFLFRAVRKKLLWGCAIARIIGENVKIHTEDYDKLIKMWVLEEKIVVDGKERKLSDCINEDHENYKYLRGYKLPDNVIAITSLPDTVKDADVLLFVVPHQFINKTCMQIKGKVKPTAVGLSLIK</sequence>
<name>A0A915HPC4_ROMCU</name>
<accession>A0A915HPC4</accession>